<proteinExistence type="predicted"/>
<name>A0A6M3JQD2_9ZZZZ</name>
<organism evidence="1">
    <name type="scientific">viral metagenome</name>
    <dbReference type="NCBI Taxonomy" id="1070528"/>
    <lineage>
        <taxon>unclassified sequences</taxon>
        <taxon>metagenomes</taxon>
        <taxon>organismal metagenomes</taxon>
    </lineage>
</organism>
<reference evidence="1" key="1">
    <citation type="submission" date="2020-03" db="EMBL/GenBank/DDBJ databases">
        <title>The deep terrestrial virosphere.</title>
        <authorList>
            <person name="Holmfeldt K."/>
            <person name="Nilsson E."/>
            <person name="Simone D."/>
            <person name="Lopez-Fernandez M."/>
            <person name="Wu X."/>
            <person name="de Brujin I."/>
            <person name="Lundin D."/>
            <person name="Andersson A."/>
            <person name="Bertilsson S."/>
            <person name="Dopson M."/>
        </authorList>
    </citation>
    <scope>NUCLEOTIDE SEQUENCE</scope>
    <source>
        <strain evidence="1">MM415A03272</strain>
    </source>
</reference>
<dbReference type="EMBL" id="MT141863">
    <property type="protein sequence ID" value="QJA71311.1"/>
    <property type="molecule type" value="Genomic_DNA"/>
</dbReference>
<accession>A0A6M3JQD2</accession>
<evidence type="ECO:0000313" key="1">
    <source>
        <dbReference type="EMBL" id="QJA71311.1"/>
    </source>
</evidence>
<sequence length="132" mass="14248">MVQFKAGEDRDLSIPDRVTISGNAVTISGNRVIAKISGEGPYTPSSFLMGYTQLTNQSGGARISSGTVITVKVKNVSKSADMWLNQSGIATSGIGYLLKQNEYDEFRISNLNKLYATANLSGDYITFRGEVL</sequence>
<dbReference type="AlphaFoldDB" id="A0A6M3JQD2"/>
<protein>
    <submittedName>
        <fullName evidence="1">Uncharacterized protein</fullName>
    </submittedName>
</protein>
<gene>
    <name evidence="1" type="ORF">MM415A03272_0006</name>
</gene>